<accession>A0A819L6D7</accession>
<evidence type="ECO:0000313" key="9">
    <source>
        <dbReference type="EMBL" id="CAF1486550.1"/>
    </source>
</evidence>
<evidence type="ECO:0000256" key="7">
    <source>
        <dbReference type="SAM" id="Phobius"/>
    </source>
</evidence>
<comment type="caution">
    <text evidence="11">The sequence shown here is derived from an EMBL/GenBank/DDBJ whole genome shotgun (WGS) entry which is preliminary data.</text>
</comment>
<evidence type="ECO:0000256" key="3">
    <source>
        <dbReference type="ARBA" id="ARBA00022989"/>
    </source>
</evidence>
<dbReference type="EMBL" id="CAJOBD010005826">
    <property type="protein sequence ID" value="CAF4043742.1"/>
    <property type="molecule type" value="Genomic_DNA"/>
</dbReference>
<evidence type="ECO:0000256" key="2">
    <source>
        <dbReference type="ARBA" id="ARBA00022692"/>
    </source>
</evidence>
<dbReference type="EMBL" id="CAJNOO010001436">
    <property type="protein sequence ID" value="CAF1152348.1"/>
    <property type="molecule type" value="Genomic_DNA"/>
</dbReference>
<comment type="subcellular location">
    <subcellularLocation>
        <location evidence="1">Membrane</location>
        <topology evidence="1">Multi-pass membrane protein</topology>
    </subcellularLocation>
</comment>
<dbReference type="SUPFAM" id="SSF63501">
    <property type="entry name" value="Frizzled cysteine-rich domain"/>
    <property type="match status" value="1"/>
</dbReference>
<dbReference type="EMBL" id="CAJNOU010005717">
    <property type="protein sequence ID" value="CAF1486550.1"/>
    <property type="molecule type" value="Genomic_DNA"/>
</dbReference>
<dbReference type="Proteomes" id="UP000663823">
    <property type="component" value="Unassembled WGS sequence"/>
</dbReference>
<dbReference type="GO" id="GO:0005886">
    <property type="term" value="C:plasma membrane"/>
    <property type="evidence" value="ECO:0007669"/>
    <property type="project" value="TreeGrafter"/>
</dbReference>
<organism evidence="11 13">
    <name type="scientific">Rotaria sordida</name>
    <dbReference type="NCBI Taxonomy" id="392033"/>
    <lineage>
        <taxon>Eukaryota</taxon>
        <taxon>Metazoa</taxon>
        <taxon>Spiralia</taxon>
        <taxon>Gnathifera</taxon>
        <taxon>Rotifera</taxon>
        <taxon>Eurotatoria</taxon>
        <taxon>Bdelloidea</taxon>
        <taxon>Philodinida</taxon>
        <taxon>Philodinidae</taxon>
        <taxon>Rotaria</taxon>
    </lineage>
</organism>
<dbReference type="EMBL" id="CAJOBE010005078">
    <property type="protein sequence ID" value="CAF3959755.1"/>
    <property type="molecule type" value="Genomic_DNA"/>
</dbReference>
<evidence type="ECO:0000256" key="1">
    <source>
        <dbReference type="ARBA" id="ARBA00004141"/>
    </source>
</evidence>
<dbReference type="Proteomes" id="UP000663882">
    <property type="component" value="Unassembled WGS sequence"/>
</dbReference>
<dbReference type="PANTHER" id="PTHR15819:SF11">
    <property type="entry name" value="MID1, ISOFORM A"/>
    <property type="match status" value="1"/>
</dbReference>
<keyword evidence="2 7" id="KW-0812">Transmembrane</keyword>
<dbReference type="Proteomes" id="UP000663836">
    <property type="component" value="Unassembled WGS sequence"/>
</dbReference>
<evidence type="ECO:0000313" key="11">
    <source>
        <dbReference type="EMBL" id="CAF3959755.1"/>
    </source>
</evidence>
<gene>
    <name evidence="11" type="ORF">FNK824_LOCUS23710</name>
    <name evidence="12" type="ORF">JBS370_LOCUS28644</name>
    <name evidence="10" type="ORF">OTI717_LOCUS5709</name>
    <name evidence="8" type="ORF">RFH988_LOCUS21986</name>
    <name evidence="9" type="ORF">SEV965_LOCUS35359</name>
</gene>
<proteinExistence type="inferred from homology"/>
<comment type="similarity">
    <text evidence="6">Belongs to the NALF family.</text>
</comment>
<dbReference type="GO" id="GO:0098703">
    <property type="term" value="P:calcium ion import across plasma membrane"/>
    <property type="evidence" value="ECO:0007669"/>
    <property type="project" value="TreeGrafter"/>
</dbReference>
<name>A0A819L6D7_9BILA</name>
<protein>
    <submittedName>
        <fullName evidence="11">Uncharacterized protein</fullName>
    </submittedName>
</protein>
<dbReference type="EMBL" id="CAJOAX010000381">
    <property type="protein sequence ID" value="CAF3579014.1"/>
    <property type="molecule type" value="Genomic_DNA"/>
</dbReference>
<evidence type="ECO:0000313" key="13">
    <source>
        <dbReference type="Proteomes" id="UP000663874"/>
    </source>
</evidence>
<keyword evidence="4 7" id="KW-0472">Membrane</keyword>
<dbReference type="PANTHER" id="PTHR15819">
    <property type="entry name" value="TRANSMEMBRANE PROTEIN FAM155"/>
    <property type="match status" value="1"/>
</dbReference>
<keyword evidence="3 7" id="KW-1133">Transmembrane helix</keyword>
<dbReference type="AlphaFoldDB" id="A0A819L6D7"/>
<dbReference type="InterPro" id="IPR055288">
    <property type="entry name" value="NALCN_aux_factor_1/2"/>
</dbReference>
<evidence type="ECO:0000313" key="10">
    <source>
        <dbReference type="EMBL" id="CAF3579014.1"/>
    </source>
</evidence>
<evidence type="ECO:0000313" key="8">
    <source>
        <dbReference type="EMBL" id="CAF1152348.1"/>
    </source>
</evidence>
<evidence type="ECO:0000256" key="5">
    <source>
        <dbReference type="ARBA" id="ARBA00023180"/>
    </source>
</evidence>
<dbReference type="GO" id="GO:0015275">
    <property type="term" value="F:stretch-activated, monoatomic cation-selective, calcium channel activity"/>
    <property type="evidence" value="ECO:0007669"/>
    <property type="project" value="TreeGrafter"/>
</dbReference>
<evidence type="ECO:0000313" key="12">
    <source>
        <dbReference type="EMBL" id="CAF4043742.1"/>
    </source>
</evidence>
<dbReference type="Proteomes" id="UP000663889">
    <property type="component" value="Unassembled WGS sequence"/>
</dbReference>
<dbReference type="OrthoDB" id="10047996at2759"/>
<evidence type="ECO:0000256" key="4">
    <source>
        <dbReference type="ARBA" id="ARBA00023136"/>
    </source>
</evidence>
<evidence type="ECO:0000256" key="6">
    <source>
        <dbReference type="ARBA" id="ARBA00029445"/>
    </source>
</evidence>
<dbReference type="InterPro" id="IPR036790">
    <property type="entry name" value="Frizzled_dom_sf"/>
</dbReference>
<sequence length="312" mass="35551">MSTYASTTTTATLGPKLSPSIIQKDEQQCLPINTLHIDRLCSKTCRAQKTPFEKLDNINQLLLNSHYLPFCSNYTLNHSINQTNFFNEITENECRKIFNQLIIDDEEARKASILFATYMQAIDSALAENRYSIINSDCLKAYQTWTCSVKIRYFYQNHLIPPCHTICDEVERVCPTFRPSDREPLFAGQPLFFCNGGIVPNRDYGQQPYCFDTCHLADGSFQLHSVSSSSNKSILTKTNEDHVTRLPCFEIELLPFSPSEELLLPLSINNSLFNYTNNTSISASAISIISSVWSTIIVNILTYIFIFLFRLL</sequence>
<feature type="transmembrane region" description="Helical" evidence="7">
    <location>
        <begin position="285"/>
        <end position="309"/>
    </location>
</feature>
<keyword evidence="5" id="KW-0325">Glycoprotein</keyword>
<reference evidence="11" key="1">
    <citation type="submission" date="2021-02" db="EMBL/GenBank/DDBJ databases">
        <authorList>
            <person name="Nowell W R."/>
        </authorList>
    </citation>
    <scope>NUCLEOTIDE SEQUENCE</scope>
</reference>
<dbReference type="Proteomes" id="UP000663874">
    <property type="component" value="Unassembled WGS sequence"/>
</dbReference>